<dbReference type="Proteomes" id="UP000184368">
    <property type="component" value="Unassembled WGS sequence"/>
</dbReference>
<sequence>MKRLLSILFAGILLFSLCGYRVVIDLLQSRADQTMVTAINEEAYQQEQLISLKVPVSLPYYTNSEQFQHISGAVTIEGTVYQYVKRRIYNDSIEYLCLRDVASTRLQGARDQFFQLAYDLQTLKAGKAKQQTPVKPLMLEYCPGPVWETICFTNKLAMHVGYANSAISPEPFRAQPSQPPEQVSKSLYC</sequence>
<evidence type="ECO:0000313" key="2">
    <source>
        <dbReference type="Proteomes" id="UP000184368"/>
    </source>
</evidence>
<dbReference type="AlphaFoldDB" id="A0A1M4VFG4"/>
<dbReference type="RefSeq" id="WP_143157192.1">
    <property type="nucleotide sequence ID" value="NZ_FQUO01000002.1"/>
</dbReference>
<evidence type="ECO:0000313" key="1">
    <source>
        <dbReference type="EMBL" id="SHE67590.1"/>
    </source>
</evidence>
<gene>
    <name evidence="1" type="ORF">SAMN05444008_102246</name>
</gene>
<reference evidence="1 2" key="1">
    <citation type="submission" date="2016-11" db="EMBL/GenBank/DDBJ databases">
        <authorList>
            <person name="Jaros S."/>
            <person name="Januszkiewicz K."/>
            <person name="Wedrychowicz H."/>
        </authorList>
    </citation>
    <scope>NUCLEOTIDE SEQUENCE [LARGE SCALE GENOMIC DNA]</scope>
    <source>
        <strain evidence="1 2">DSM 26897</strain>
    </source>
</reference>
<accession>A0A1M4VFG4</accession>
<organism evidence="1 2">
    <name type="scientific">Cnuella takakiae</name>
    <dbReference type="NCBI Taxonomy" id="1302690"/>
    <lineage>
        <taxon>Bacteria</taxon>
        <taxon>Pseudomonadati</taxon>
        <taxon>Bacteroidota</taxon>
        <taxon>Chitinophagia</taxon>
        <taxon>Chitinophagales</taxon>
        <taxon>Chitinophagaceae</taxon>
        <taxon>Cnuella</taxon>
    </lineage>
</organism>
<proteinExistence type="predicted"/>
<name>A0A1M4VFG4_9BACT</name>
<dbReference type="STRING" id="1302690.BUE76_12480"/>
<keyword evidence="2" id="KW-1185">Reference proteome</keyword>
<dbReference type="OrthoDB" id="950503at2"/>
<protein>
    <submittedName>
        <fullName evidence="1">Uncharacterized protein</fullName>
    </submittedName>
</protein>
<dbReference type="EMBL" id="FQUO01000002">
    <property type="protein sequence ID" value="SHE67590.1"/>
    <property type="molecule type" value="Genomic_DNA"/>
</dbReference>